<dbReference type="EMBL" id="LNQE01001545">
    <property type="protein sequence ID" value="KUG15626.1"/>
    <property type="molecule type" value="Genomic_DNA"/>
</dbReference>
<proteinExistence type="predicted"/>
<sequence length="759" mass="87886">MWYLQKEESIPKQMWAEGIKQNLSGIIEFIASRPDEEAIENEINEIYDRYFTPQSGKIKTNSELALIQNEIVENTETLNKLNEKASNVNFFRNELEEFFERKKAKQQHLKTAQDELFQLLKGLENARDIEEQRQRKEYEVSQADQTLKALIEDLDLVVRRNKKIDALKQELRKAKEISEIHESNAGIEKRTEETHHQKWKNEYEPMLKKIEDELHLNHTLQKISQLKKERDIILEYLSRISLADEEYQKIKNELAELIAPSKKEWVEFDDTWSRLQISEAEARASAIRVRFDLGISDPSISVSPSPDHVNQDKEFLILTPTTFTIDNVGSIHIRGGGTSLEELNSQSQLMRKKVADLYLRFNVDDRQSLSDLHQKRVDLERDIKQRKKVLDALINEADGKNSDELSRLNREITEESLLVRSVPEVWKNISSKELHDKITRFETNKKRLIQDIKNEQQYEKDARDKRIASIQSATDAHGDVVRITSQISSLESENSELLKNYGTKANLEVQVNYKKEIYEKLEADLKNKISNYEKDVEIPRKLYKDKDQMIFALQEQIRKIESDIIDRRARIEESAAQGLYSQISDLEALLDVKQRRFSSLKLEADSIKLLHDMFIALRKNQSEAIAGPVSELVSKWLTDLTDETYCNLELNDQLLPIAVQSKRFESLIPLDCLSYGTYEQIVVLLRLALGVILSRNERNLVVIDDRLVNADPLRMKRLSLILQEVATNSCQIIVATCNDTPYLGIQGRVISVPADGKIS</sequence>
<dbReference type="AlphaFoldDB" id="A0A0W8F3Y6"/>
<reference evidence="2" key="1">
    <citation type="journal article" date="2015" name="Proc. Natl. Acad. Sci. U.S.A.">
        <title>Networks of energetic and metabolic interactions define dynamics in microbial communities.</title>
        <authorList>
            <person name="Embree M."/>
            <person name="Liu J.K."/>
            <person name="Al-Bassam M.M."/>
            <person name="Zengler K."/>
        </authorList>
    </citation>
    <scope>NUCLEOTIDE SEQUENCE</scope>
</reference>
<organism evidence="2">
    <name type="scientific">hydrocarbon metagenome</name>
    <dbReference type="NCBI Taxonomy" id="938273"/>
    <lineage>
        <taxon>unclassified sequences</taxon>
        <taxon>metagenomes</taxon>
        <taxon>ecological metagenomes</taxon>
    </lineage>
</organism>
<gene>
    <name evidence="2" type="ORF">ASZ90_014719</name>
</gene>
<dbReference type="InterPro" id="IPR027417">
    <property type="entry name" value="P-loop_NTPase"/>
</dbReference>
<dbReference type="PANTHER" id="PTHR41259">
    <property type="entry name" value="DOUBLE-STRAND BREAK REPAIR RAD50 ATPASE, PUTATIVE-RELATED"/>
    <property type="match status" value="1"/>
</dbReference>
<accession>A0A0W8F3Y6</accession>
<feature type="coiled-coil region" evidence="1">
    <location>
        <begin position="64"/>
        <end position="184"/>
    </location>
</feature>
<evidence type="ECO:0000313" key="2">
    <source>
        <dbReference type="EMBL" id="KUG15626.1"/>
    </source>
</evidence>
<keyword evidence="1" id="KW-0175">Coiled coil</keyword>
<dbReference type="Gene3D" id="3.40.50.300">
    <property type="entry name" value="P-loop containing nucleotide triphosphate hydrolases"/>
    <property type="match status" value="1"/>
</dbReference>
<protein>
    <submittedName>
        <fullName evidence="2">Uncharacterized protein</fullName>
    </submittedName>
</protein>
<dbReference type="PANTHER" id="PTHR41259:SF1">
    <property type="entry name" value="DOUBLE-STRAND BREAK REPAIR RAD50 ATPASE, PUTATIVE-RELATED"/>
    <property type="match status" value="1"/>
</dbReference>
<feature type="coiled-coil region" evidence="1">
    <location>
        <begin position="480"/>
        <end position="535"/>
    </location>
</feature>
<evidence type="ECO:0000256" key="1">
    <source>
        <dbReference type="SAM" id="Coils"/>
    </source>
</evidence>
<name>A0A0W8F3Y6_9ZZZZ</name>
<comment type="caution">
    <text evidence="2">The sequence shown here is derived from an EMBL/GenBank/DDBJ whole genome shotgun (WGS) entry which is preliminary data.</text>
</comment>